<dbReference type="Proteomes" id="UP001143474">
    <property type="component" value="Unassembled WGS sequence"/>
</dbReference>
<keyword evidence="3" id="KW-1185">Reference proteome</keyword>
<protein>
    <submittedName>
        <fullName evidence="2">Serine hydrolase</fullName>
    </submittedName>
</protein>
<reference evidence="2" key="1">
    <citation type="journal article" date="2014" name="Int. J. Syst. Evol. Microbiol.">
        <title>Complete genome sequence of Corynebacterium casei LMG S-19264T (=DSM 44701T), isolated from a smear-ripened cheese.</title>
        <authorList>
            <consortium name="US DOE Joint Genome Institute (JGI-PGF)"/>
            <person name="Walter F."/>
            <person name="Albersmeier A."/>
            <person name="Kalinowski J."/>
            <person name="Ruckert C."/>
        </authorList>
    </citation>
    <scope>NUCLEOTIDE SEQUENCE</scope>
    <source>
        <strain evidence="2">VKM Ac-2007</strain>
    </source>
</reference>
<proteinExistence type="predicted"/>
<dbReference type="EMBL" id="BSEV01000008">
    <property type="protein sequence ID" value="GLK10585.1"/>
    <property type="molecule type" value="Genomic_DNA"/>
</dbReference>
<keyword evidence="2" id="KW-0378">Hydrolase</keyword>
<evidence type="ECO:0000313" key="2">
    <source>
        <dbReference type="EMBL" id="GLK10585.1"/>
    </source>
</evidence>
<dbReference type="AlphaFoldDB" id="A0A9W6ME47"/>
<evidence type="ECO:0000313" key="3">
    <source>
        <dbReference type="Proteomes" id="UP001143474"/>
    </source>
</evidence>
<dbReference type="InterPro" id="IPR052907">
    <property type="entry name" value="Beta-lactamase/esterase"/>
</dbReference>
<dbReference type="RefSeq" id="WP_271219004.1">
    <property type="nucleotide sequence ID" value="NZ_BAAAVD010000032.1"/>
</dbReference>
<evidence type="ECO:0000259" key="1">
    <source>
        <dbReference type="Pfam" id="PF00144"/>
    </source>
</evidence>
<organism evidence="2 3">
    <name type="scientific">Streptosporangium carneum</name>
    <dbReference type="NCBI Taxonomy" id="47481"/>
    <lineage>
        <taxon>Bacteria</taxon>
        <taxon>Bacillati</taxon>
        <taxon>Actinomycetota</taxon>
        <taxon>Actinomycetes</taxon>
        <taxon>Streptosporangiales</taxon>
        <taxon>Streptosporangiaceae</taxon>
        <taxon>Streptosporangium</taxon>
    </lineage>
</organism>
<dbReference type="InterPro" id="IPR012338">
    <property type="entry name" value="Beta-lactam/transpept-like"/>
</dbReference>
<accession>A0A9W6ME47</accession>
<dbReference type="Pfam" id="PF00144">
    <property type="entry name" value="Beta-lactamase"/>
    <property type="match status" value="1"/>
</dbReference>
<comment type="caution">
    <text evidence="2">The sequence shown here is derived from an EMBL/GenBank/DDBJ whole genome shotgun (WGS) entry which is preliminary data.</text>
</comment>
<dbReference type="PANTHER" id="PTHR43319:SF3">
    <property type="entry name" value="BETA-LACTAMASE-RELATED DOMAIN-CONTAINING PROTEIN"/>
    <property type="match status" value="1"/>
</dbReference>
<dbReference type="SUPFAM" id="SSF56601">
    <property type="entry name" value="beta-lactamase/transpeptidase-like"/>
    <property type="match status" value="1"/>
</dbReference>
<sequence>MGERLSSGVTIPGFERVRERFEALRAEDPEYSAAVAAYVDGELVVDLWGGPRLREDSILTTFSCTKGVSGVCVALLVERGLLDLDDPVSKYWPEFGVRGKAAVTVRDLLSHQVGLIGVDGGFTVEDLLRHEELAERLARQRPYWQPKAGHGYHALTIGVLADELVRRTAGRTLAEFYTEEIRLPRDIDFFVGLPETEEGRVVPVLAPELPSAPASPPQAEAVFAPGTLGGAAMTPGPDFPPLPELANTPAVHRAGPPSMGGVGSARGLAKLYACCVGDVGGARLLSAETVEAVSRLQTVGDDLVLGTPTRFATLFQKAGGPLSYGSHRAFGHDGVGGCVGFADPEDGLCFGYTTPQMPFPGGADARGLALAATVRECAADLG</sequence>
<name>A0A9W6ME47_9ACTN</name>
<dbReference type="InterPro" id="IPR001466">
    <property type="entry name" value="Beta-lactam-related"/>
</dbReference>
<gene>
    <name evidence="2" type="ORF">GCM10017600_39910</name>
</gene>
<dbReference type="GO" id="GO:0016787">
    <property type="term" value="F:hydrolase activity"/>
    <property type="evidence" value="ECO:0007669"/>
    <property type="project" value="UniProtKB-KW"/>
</dbReference>
<dbReference type="Gene3D" id="3.40.710.10">
    <property type="entry name" value="DD-peptidase/beta-lactamase superfamily"/>
    <property type="match status" value="1"/>
</dbReference>
<feature type="domain" description="Beta-lactamase-related" evidence="1">
    <location>
        <begin position="19"/>
        <end position="371"/>
    </location>
</feature>
<reference evidence="2" key="2">
    <citation type="submission" date="2023-01" db="EMBL/GenBank/DDBJ databases">
        <authorList>
            <person name="Sun Q."/>
            <person name="Evtushenko L."/>
        </authorList>
    </citation>
    <scope>NUCLEOTIDE SEQUENCE</scope>
    <source>
        <strain evidence="2">VKM Ac-2007</strain>
    </source>
</reference>
<dbReference type="PANTHER" id="PTHR43319">
    <property type="entry name" value="BETA-LACTAMASE-RELATED"/>
    <property type="match status" value="1"/>
</dbReference>